<evidence type="ECO:0000313" key="3">
    <source>
        <dbReference type="Proteomes" id="UP000216779"/>
    </source>
</evidence>
<organism evidence="2 3">
    <name type="scientific">Acidithiobacillus ferrivorans</name>
    <dbReference type="NCBI Taxonomy" id="160808"/>
    <lineage>
        <taxon>Bacteria</taxon>
        <taxon>Pseudomonadati</taxon>
        <taxon>Pseudomonadota</taxon>
        <taxon>Acidithiobacillia</taxon>
        <taxon>Acidithiobacillales</taxon>
        <taxon>Acidithiobacillaceae</taxon>
        <taxon>Acidithiobacillus</taxon>
    </lineage>
</organism>
<evidence type="ECO:0000256" key="1">
    <source>
        <dbReference type="SAM" id="MobiDB-lite"/>
    </source>
</evidence>
<feature type="non-terminal residue" evidence="2">
    <location>
        <position position="78"/>
    </location>
</feature>
<comment type="caution">
    <text evidence="2">The sequence shown here is derived from an EMBL/GenBank/DDBJ whole genome shotgun (WGS) entry which is preliminary data.</text>
</comment>
<name>A0A257TE20_9PROT</name>
<dbReference type="Proteomes" id="UP000216779">
    <property type="component" value="Unassembled WGS sequence"/>
</dbReference>
<protein>
    <submittedName>
        <fullName evidence="2">Uncharacterized protein</fullName>
    </submittedName>
</protein>
<feature type="compositionally biased region" description="Basic residues" evidence="1">
    <location>
        <begin position="69"/>
        <end position="78"/>
    </location>
</feature>
<sequence>MSPACGSRRPEYGAPPLLGAVVHIHQKPKRQLLPNQTAVHKTFHIMPKPIRSQAPSPTKPRVAPLSRSAPHRVVHAAH</sequence>
<evidence type="ECO:0000313" key="2">
    <source>
        <dbReference type="EMBL" id="OYV82776.1"/>
    </source>
</evidence>
<gene>
    <name evidence="2" type="ORF">B7Z70_00855</name>
</gene>
<accession>A0A257TE20</accession>
<dbReference type="AlphaFoldDB" id="A0A257TE20"/>
<reference evidence="2 3" key="1">
    <citation type="submission" date="2017-03" db="EMBL/GenBank/DDBJ databases">
        <title>Lifting the veil on microbial sulfur biogeochemistry in mining wastewaters.</title>
        <authorList>
            <person name="Kantor R.S."/>
            <person name="Colenbrander Nelson T."/>
            <person name="Marshall S."/>
            <person name="Bennett D."/>
            <person name="Apte S."/>
            <person name="Camacho D."/>
            <person name="Thomas B.C."/>
            <person name="Warren L.A."/>
            <person name="Banfield J.F."/>
        </authorList>
    </citation>
    <scope>NUCLEOTIDE SEQUENCE [LARGE SCALE GENOMIC DNA]</scope>
    <source>
        <strain evidence="2">21-59-9</strain>
    </source>
</reference>
<proteinExistence type="predicted"/>
<dbReference type="EMBL" id="NCBC01000011">
    <property type="protein sequence ID" value="OYV82776.1"/>
    <property type="molecule type" value="Genomic_DNA"/>
</dbReference>
<feature type="region of interest" description="Disordered" evidence="1">
    <location>
        <begin position="48"/>
        <end position="78"/>
    </location>
</feature>